<feature type="signal peptide" evidence="2">
    <location>
        <begin position="1"/>
        <end position="24"/>
    </location>
</feature>
<dbReference type="AlphaFoldDB" id="A0A180GRX5"/>
<gene>
    <name evidence="3" type="ORF">PTTG_26786</name>
</gene>
<reference evidence="3" key="1">
    <citation type="submission" date="2009-11" db="EMBL/GenBank/DDBJ databases">
        <authorList>
            <consortium name="The Broad Institute Genome Sequencing Platform"/>
            <person name="Ward D."/>
            <person name="Feldgarden M."/>
            <person name="Earl A."/>
            <person name="Young S.K."/>
            <person name="Zeng Q."/>
            <person name="Koehrsen M."/>
            <person name="Alvarado L."/>
            <person name="Berlin A."/>
            <person name="Bochicchio J."/>
            <person name="Borenstein D."/>
            <person name="Chapman S.B."/>
            <person name="Chen Z."/>
            <person name="Engels R."/>
            <person name="Freedman E."/>
            <person name="Gellesch M."/>
            <person name="Goldberg J."/>
            <person name="Griggs A."/>
            <person name="Gujja S."/>
            <person name="Heilman E."/>
            <person name="Heiman D."/>
            <person name="Hepburn T."/>
            <person name="Howarth C."/>
            <person name="Jen D."/>
            <person name="Larson L."/>
            <person name="Lewis B."/>
            <person name="Mehta T."/>
            <person name="Park D."/>
            <person name="Pearson M."/>
            <person name="Roberts A."/>
            <person name="Saif S."/>
            <person name="Shea T."/>
            <person name="Shenoy N."/>
            <person name="Sisk P."/>
            <person name="Stolte C."/>
            <person name="Sykes S."/>
            <person name="Thomson T."/>
            <person name="Walk T."/>
            <person name="White J."/>
            <person name="Yandava C."/>
            <person name="Izard J."/>
            <person name="Baranova O.V."/>
            <person name="Blanton J.M."/>
            <person name="Tanner A.C."/>
            <person name="Dewhirst F.E."/>
            <person name="Haas B."/>
            <person name="Nusbaum C."/>
            <person name="Birren B."/>
        </authorList>
    </citation>
    <scope>NUCLEOTIDE SEQUENCE [LARGE SCALE GENOMIC DNA]</scope>
    <source>
        <strain evidence="3">1-1 BBBD Race 1</strain>
    </source>
</reference>
<evidence type="ECO:0000313" key="5">
    <source>
        <dbReference type="Proteomes" id="UP000005240"/>
    </source>
</evidence>
<feature type="chain" id="PRO_5008110211" evidence="2">
    <location>
        <begin position="25"/>
        <end position="70"/>
    </location>
</feature>
<keyword evidence="2" id="KW-0732">Signal</keyword>
<dbReference type="EMBL" id="ADAS02000033">
    <property type="protein sequence ID" value="OAV95032.1"/>
    <property type="molecule type" value="Genomic_DNA"/>
</dbReference>
<reference evidence="4" key="4">
    <citation type="submission" date="2025-05" db="UniProtKB">
        <authorList>
            <consortium name="EnsemblFungi"/>
        </authorList>
    </citation>
    <scope>IDENTIFICATION</scope>
    <source>
        <strain evidence="4">isolate 1-1 / race 1 (BBBD)</strain>
    </source>
</reference>
<evidence type="ECO:0000313" key="3">
    <source>
        <dbReference type="EMBL" id="OAV95032.1"/>
    </source>
</evidence>
<keyword evidence="5" id="KW-1185">Reference proteome</keyword>
<reference evidence="4 5" key="3">
    <citation type="journal article" date="2017" name="G3 (Bethesda)">
        <title>Comparative analysis highlights variable genome content of wheat rusts and divergence of the mating loci.</title>
        <authorList>
            <person name="Cuomo C.A."/>
            <person name="Bakkeren G."/>
            <person name="Khalil H.B."/>
            <person name="Panwar V."/>
            <person name="Joly D."/>
            <person name="Linning R."/>
            <person name="Sakthikumar S."/>
            <person name="Song X."/>
            <person name="Adiconis X."/>
            <person name="Fan L."/>
            <person name="Goldberg J.M."/>
            <person name="Levin J.Z."/>
            <person name="Young S."/>
            <person name="Zeng Q."/>
            <person name="Anikster Y."/>
            <person name="Bruce M."/>
            <person name="Wang M."/>
            <person name="Yin C."/>
            <person name="McCallum B."/>
            <person name="Szabo L.J."/>
            <person name="Hulbert S."/>
            <person name="Chen X."/>
            <person name="Fellers J.P."/>
        </authorList>
    </citation>
    <scope>NUCLEOTIDE SEQUENCE</scope>
    <source>
        <strain evidence="4">isolate 1-1 / race 1 (BBBD)</strain>
        <strain evidence="5">Isolate 1-1 / race 1 (BBBD)</strain>
    </source>
</reference>
<reference evidence="3" key="2">
    <citation type="submission" date="2016-05" db="EMBL/GenBank/DDBJ databases">
        <title>Comparative analysis highlights variable genome content of wheat rusts and divergence of the mating loci.</title>
        <authorList>
            <person name="Cuomo C.A."/>
            <person name="Bakkeren G."/>
            <person name="Szabo L."/>
            <person name="Khalil H."/>
            <person name="Joly D."/>
            <person name="Goldberg J."/>
            <person name="Young S."/>
            <person name="Zeng Q."/>
            <person name="Fellers J."/>
        </authorList>
    </citation>
    <scope>NUCLEOTIDE SEQUENCE [LARGE SCALE GENOMIC DNA]</scope>
    <source>
        <strain evidence="3">1-1 BBBD Race 1</strain>
    </source>
</reference>
<name>A0A180GRX5_PUCT1</name>
<protein>
    <submittedName>
        <fullName evidence="3 4">Uncharacterized protein</fullName>
    </submittedName>
</protein>
<dbReference type="Proteomes" id="UP000005240">
    <property type="component" value="Unassembled WGS sequence"/>
</dbReference>
<evidence type="ECO:0000256" key="2">
    <source>
        <dbReference type="SAM" id="SignalP"/>
    </source>
</evidence>
<accession>A0A180GRX5</accession>
<feature type="region of interest" description="Disordered" evidence="1">
    <location>
        <begin position="48"/>
        <end position="70"/>
    </location>
</feature>
<dbReference type="EnsemblFungi" id="PTTG_26786-t43_1">
    <property type="protein sequence ID" value="PTTG_26786-t43_1-p1"/>
    <property type="gene ID" value="PTTG_26786"/>
</dbReference>
<evidence type="ECO:0000256" key="1">
    <source>
        <dbReference type="SAM" id="MobiDB-lite"/>
    </source>
</evidence>
<proteinExistence type="predicted"/>
<dbReference type="VEuPathDB" id="FungiDB:PTTG_26786"/>
<organism evidence="3">
    <name type="scientific">Puccinia triticina (isolate 1-1 / race 1 (BBBD))</name>
    <name type="common">Brown leaf rust fungus</name>
    <dbReference type="NCBI Taxonomy" id="630390"/>
    <lineage>
        <taxon>Eukaryota</taxon>
        <taxon>Fungi</taxon>
        <taxon>Dikarya</taxon>
        <taxon>Basidiomycota</taxon>
        <taxon>Pucciniomycotina</taxon>
        <taxon>Pucciniomycetes</taxon>
        <taxon>Pucciniales</taxon>
        <taxon>Pucciniaceae</taxon>
        <taxon>Puccinia</taxon>
    </lineage>
</organism>
<evidence type="ECO:0000313" key="4">
    <source>
        <dbReference type="EnsemblFungi" id="PTTG_26786-t43_1-p1"/>
    </source>
</evidence>
<sequence length="70" mass="7764">MYSNSIRTGLSAFLLLLILGQSFSRPLSDLKRRADVLGTGITFTRKTSQFSHPRPFRQSLTSSSGDTNDN</sequence>
<feature type="compositionally biased region" description="Polar residues" evidence="1">
    <location>
        <begin position="58"/>
        <end position="70"/>
    </location>
</feature>